<keyword evidence="5" id="KW-1185">Reference proteome</keyword>
<dbReference type="SUPFAM" id="SSF55469">
    <property type="entry name" value="FMN-dependent nitroreductase-like"/>
    <property type="match status" value="1"/>
</dbReference>
<protein>
    <submittedName>
        <fullName evidence="4">Nitroreductase family protein</fullName>
    </submittedName>
</protein>
<evidence type="ECO:0000313" key="5">
    <source>
        <dbReference type="Proteomes" id="UP001595880"/>
    </source>
</evidence>
<proteinExistence type="inferred from homology"/>
<dbReference type="RefSeq" id="WP_390199985.1">
    <property type="nucleotide sequence ID" value="NZ_JBHSDV010000004.1"/>
</dbReference>
<reference evidence="5" key="1">
    <citation type="journal article" date="2019" name="Int. J. Syst. Evol. Microbiol.">
        <title>The Global Catalogue of Microorganisms (GCM) 10K type strain sequencing project: providing services to taxonomists for standard genome sequencing and annotation.</title>
        <authorList>
            <consortium name="The Broad Institute Genomics Platform"/>
            <consortium name="The Broad Institute Genome Sequencing Center for Infectious Disease"/>
            <person name="Wu L."/>
            <person name="Ma J."/>
        </authorList>
    </citation>
    <scope>NUCLEOTIDE SEQUENCE [LARGE SCALE GENOMIC DNA]</scope>
    <source>
        <strain evidence="5">KACC 14058</strain>
    </source>
</reference>
<accession>A0ABV8W0I2</accession>
<dbReference type="Proteomes" id="UP001595880">
    <property type="component" value="Unassembled WGS sequence"/>
</dbReference>
<keyword evidence="2" id="KW-0560">Oxidoreductase</keyword>
<dbReference type="EMBL" id="JBHSDV010000004">
    <property type="protein sequence ID" value="MFC4388736.1"/>
    <property type="molecule type" value="Genomic_DNA"/>
</dbReference>
<sequence>MNVLDAIKQRREISKFEDKAIETEVLKKVIDATYYAPTGNNLPSKDIIAVTTKETLVTLEATTPFMKWMKEAKAAIVITGRPDISKYWLQDASIAAGYCWLEAVEQGLGAAFGAVYHAEDQQESEKRESHVRKTLNIPENRRIVAIIGMGYPAEVKPPKKLLPKDEMVHYEKFQ</sequence>
<dbReference type="PANTHER" id="PTHR43673">
    <property type="entry name" value="NAD(P)H NITROREDUCTASE YDGI-RELATED"/>
    <property type="match status" value="1"/>
</dbReference>
<dbReference type="PANTHER" id="PTHR43673:SF10">
    <property type="entry name" value="NADH DEHYDROGENASE_NAD(P)H NITROREDUCTASE XCC3605-RELATED"/>
    <property type="match status" value="1"/>
</dbReference>
<dbReference type="InterPro" id="IPR029479">
    <property type="entry name" value="Nitroreductase"/>
</dbReference>
<name>A0ABV8W0I2_9BACI</name>
<evidence type="ECO:0000256" key="1">
    <source>
        <dbReference type="ARBA" id="ARBA00007118"/>
    </source>
</evidence>
<feature type="domain" description="Nitroreductase" evidence="3">
    <location>
        <begin position="7"/>
        <end position="57"/>
    </location>
</feature>
<organism evidence="4 5">
    <name type="scientific">Gracilibacillus marinus</name>
    <dbReference type="NCBI Taxonomy" id="630535"/>
    <lineage>
        <taxon>Bacteria</taxon>
        <taxon>Bacillati</taxon>
        <taxon>Bacillota</taxon>
        <taxon>Bacilli</taxon>
        <taxon>Bacillales</taxon>
        <taxon>Bacillaceae</taxon>
        <taxon>Gracilibacillus</taxon>
    </lineage>
</organism>
<evidence type="ECO:0000259" key="3">
    <source>
        <dbReference type="Pfam" id="PF00881"/>
    </source>
</evidence>
<feature type="domain" description="Nitroreductase" evidence="3">
    <location>
        <begin position="65"/>
        <end position="151"/>
    </location>
</feature>
<dbReference type="InterPro" id="IPR000415">
    <property type="entry name" value="Nitroreductase-like"/>
</dbReference>
<comment type="caution">
    <text evidence="4">The sequence shown here is derived from an EMBL/GenBank/DDBJ whole genome shotgun (WGS) entry which is preliminary data.</text>
</comment>
<comment type="similarity">
    <text evidence="1">Belongs to the nitroreductase family.</text>
</comment>
<dbReference type="Gene3D" id="3.40.109.10">
    <property type="entry name" value="NADH Oxidase"/>
    <property type="match status" value="1"/>
</dbReference>
<gene>
    <name evidence="4" type="ORF">ACFOZ1_13125</name>
</gene>
<dbReference type="Pfam" id="PF00881">
    <property type="entry name" value="Nitroreductase"/>
    <property type="match status" value="2"/>
</dbReference>
<evidence type="ECO:0000256" key="2">
    <source>
        <dbReference type="ARBA" id="ARBA00023002"/>
    </source>
</evidence>
<evidence type="ECO:0000313" key="4">
    <source>
        <dbReference type="EMBL" id="MFC4388736.1"/>
    </source>
</evidence>